<proteinExistence type="inferred from homology"/>
<evidence type="ECO:0000256" key="10">
    <source>
        <dbReference type="PIRNR" id="PIRNR005719"/>
    </source>
</evidence>
<keyword evidence="4" id="KW-0158">Chromosome</keyword>
<evidence type="ECO:0000256" key="1">
    <source>
        <dbReference type="ARBA" id="ARBA00004123"/>
    </source>
</evidence>
<dbReference type="PANTHER" id="PTHR18937:SF12">
    <property type="entry name" value="STRUCTURAL MAINTENANCE OF CHROMOSOMES PROTEIN"/>
    <property type="match status" value="1"/>
</dbReference>
<evidence type="ECO:0000256" key="5">
    <source>
        <dbReference type="ARBA" id="ARBA00022618"/>
    </source>
</evidence>
<evidence type="ECO:0000256" key="2">
    <source>
        <dbReference type="ARBA" id="ARBA00004286"/>
    </source>
</evidence>
<dbReference type="GO" id="GO:0030893">
    <property type="term" value="C:meiotic cohesin complex"/>
    <property type="evidence" value="ECO:0007669"/>
    <property type="project" value="TreeGrafter"/>
</dbReference>
<dbReference type="FunFam" id="1.20.1060.20:FF:000001">
    <property type="entry name" value="Structural maintenance of chromosomes 1A"/>
    <property type="match status" value="1"/>
</dbReference>
<dbReference type="AlphaFoldDB" id="H2YW10"/>
<dbReference type="InterPro" id="IPR003395">
    <property type="entry name" value="RecF/RecN/SMC_N"/>
</dbReference>
<dbReference type="InterPro" id="IPR027417">
    <property type="entry name" value="P-loop_NTPase"/>
</dbReference>
<dbReference type="GO" id="GO:0051301">
    <property type="term" value="P:cell division"/>
    <property type="evidence" value="ECO:0007669"/>
    <property type="project" value="UniProtKB-KW"/>
</dbReference>
<dbReference type="InterPro" id="IPR036277">
    <property type="entry name" value="SMC_hinge_sf"/>
</dbReference>
<dbReference type="Pfam" id="PF02463">
    <property type="entry name" value="SMC_N"/>
    <property type="match status" value="1"/>
</dbReference>
<reference evidence="15" key="1">
    <citation type="submission" date="2003-08" db="EMBL/GenBank/DDBJ databases">
        <authorList>
            <person name="Birren B."/>
            <person name="Nusbaum C."/>
            <person name="Abebe A."/>
            <person name="Abouelleil A."/>
            <person name="Adekoya E."/>
            <person name="Ait-zahra M."/>
            <person name="Allen N."/>
            <person name="Allen T."/>
            <person name="An P."/>
            <person name="Anderson M."/>
            <person name="Anderson S."/>
            <person name="Arachchi H."/>
            <person name="Armbruster J."/>
            <person name="Bachantsang P."/>
            <person name="Baldwin J."/>
            <person name="Barry A."/>
            <person name="Bayul T."/>
            <person name="Blitshsteyn B."/>
            <person name="Bloom T."/>
            <person name="Blye J."/>
            <person name="Boguslavskiy L."/>
            <person name="Borowsky M."/>
            <person name="Boukhgalter B."/>
            <person name="Brunache A."/>
            <person name="Butler J."/>
            <person name="Calixte N."/>
            <person name="Calvo S."/>
            <person name="Camarata J."/>
            <person name="Campo K."/>
            <person name="Chang J."/>
            <person name="Cheshatsang Y."/>
            <person name="Citroen M."/>
            <person name="Collymore A."/>
            <person name="Considine T."/>
            <person name="Cook A."/>
            <person name="Cooke P."/>
            <person name="Corum B."/>
            <person name="Cuomo C."/>
            <person name="David R."/>
            <person name="Dawoe T."/>
            <person name="Degray S."/>
            <person name="Dodge S."/>
            <person name="Dooley K."/>
            <person name="Dorje P."/>
            <person name="Dorjee K."/>
            <person name="Dorris L."/>
            <person name="Duffey N."/>
            <person name="Dupes A."/>
            <person name="Elkins T."/>
            <person name="Engels R."/>
            <person name="Erickson J."/>
            <person name="Farina A."/>
            <person name="Faro S."/>
            <person name="Ferreira P."/>
            <person name="Fischer H."/>
            <person name="Fitzgerald M."/>
            <person name="Foley K."/>
            <person name="Gage D."/>
            <person name="Galagan J."/>
            <person name="Gearin G."/>
            <person name="Gnerre S."/>
            <person name="Gnirke A."/>
            <person name="Goyette A."/>
            <person name="Graham J."/>
            <person name="Grandbois E."/>
            <person name="Gyaltsen K."/>
            <person name="Hafez N."/>
            <person name="Hagopian D."/>
            <person name="Hagos B."/>
            <person name="Hall J."/>
            <person name="Hatcher B."/>
            <person name="Heller A."/>
            <person name="Higgins H."/>
            <person name="Honan T."/>
            <person name="Horn A."/>
            <person name="Houde N."/>
            <person name="Hughes L."/>
            <person name="Hulme W."/>
            <person name="Husby E."/>
            <person name="Iliev I."/>
            <person name="Jaffe D."/>
            <person name="Jones C."/>
            <person name="Kamal M."/>
            <person name="Kamat A."/>
            <person name="Kamvysselis M."/>
            <person name="Karlsson E."/>
            <person name="Kells C."/>
            <person name="Kieu A."/>
            <person name="Kisner P."/>
            <person name="Kodira C."/>
            <person name="Kulbokas E."/>
            <person name="Labutti K."/>
            <person name="Lama D."/>
            <person name="Landers T."/>
            <person name="Leger J."/>
            <person name="Levine S."/>
            <person name="Lewis D."/>
            <person name="Lewis T."/>
            <person name="Lindblad-toh K."/>
            <person name="Liu X."/>
            <person name="Lokyitsang T."/>
            <person name="Lokyitsang Y."/>
            <person name="Lucien O."/>
            <person name="Lui A."/>
            <person name="Ma L.J."/>
            <person name="Mabbitt R."/>
            <person name="Macdonald J."/>
            <person name="Maclean C."/>
            <person name="Major J."/>
            <person name="Manning J."/>
            <person name="Marabella R."/>
            <person name="Maru K."/>
            <person name="Matthews C."/>
            <person name="Mauceli E."/>
            <person name="Mccarthy M."/>
            <person name="Mcdonough S."/>
            <person name="Mcghee T."/>
            <person name="Meldrim J."/>
            <person name="Meneus L."/>
            <person name="Mesirov J."/>
            <person name="Mihalev A."/>
            <person name="Mihova T."/>
            <person name="Mikkelsen T."/>
            <person name="Mlenga V."/>
            <person name="Moru K."/>
            <person name="Mozes J."/>
            <person name="Mulrain L."/>
            <person name="Munson G."/>
            <person name="Naylor J."/>
            <person name="Newes C."/>
            <person name="Nguyen C."/>
            <person name="Nguyen N."/>
            <person name="Nguyen T."/>
            <person name="Nicol R."/>
            <person name="Nielsen C."/>
            <person name="Nizzari M."/>
            <person name="Norbu C."/>
            <person name="Norbu N."/>
            <person name="O'donnell P."/>
            <person name="Okoawo O."/>
            <person name="O'leary S."/>
            <person name="Omotosho B."/>
            <person name="O'neill K."/>
            <person name="Osman S."/>
            <person name="Parker S."/>
            <person name="Perrin D."/>
            <person name="Phunkhang P."/>
            <person name="Piqani B."/>
            <person name="Purcell S."/>
            <person name="Rachupka T."/>
            <person name="Ramasamy U."/>
            <person name="Rameau R."/>
            <person name="Ray V."/>
            <person name="Raymond C."/>
            <person name="Retta R."/>
            <person name="Richardson S."/>
            <person name="Rise C."/>
            <person name="Rodriguez J."/>
            <person name="Rogers J."/>
            <person name="Rogov P."/>
            <person name="Rutman M."/>
            <person name="Schupbach R."/>
            <person name="Seaman C."/>
            <person name="Settipalli S."/>
            <person name="Sharpe T."/>
            <person name="Sheridan J."/>
            <person name="Sherpa N."/>
            <person name="Shi J."/>
            <person name="Smirnov S."/>
            <person name="Smith C."/>
            <person name="Sougnez C."/>
            <person name="Spencer B."/>
            <person name="Stalker J."/>
            <person name="Stange-thomann N."/>
            <person name="Stavropoulos S."/>
            <person name="Stetson K."/>
            <person name="Stone C."/>
            <person name="Stone S."/>
            <person name="Stubbs M."/>
            <person name="Talamas J."/>
            <person name="Tchuinga P."/>
            <person name="Tenzing P."/>
            <person name="Tesfaye S."/>
            <person name="Theodore J."/>
            <person name="Thoulutsang Y."/>
            <person name="Topham K."/>
            <person name="Towey S."/>
            <person name="Tsamla T."/>
            <person name="Tsomo N."/>
            <person name="Vallee D."/>
            <person name="Vassiliev H."/>
            <person name="Venkataraman V."/>
            <person name="Vinson J."/>
            <person name="Vo A."/>
            <person name="Wade C."/>
            <person name="Wang S."/>
            <person name="Wangchuk T."/>
            <person name="Wangdi T."/>
            <person name="Whittaker C."/>
            <person name="Wilkinson J."/>
            <person name="Wu Y."/>
            <person name="Wyman D."/>
            <person name="Yadav S."/>
            <person name="Yang S."/>
            <person name="Yang X."/>
            <person name="Yeager S."/>
            <person name="Yee E."/>
            <person name="Young G."/>
            <person name="Zainoun J."/>
            <person name="Zembeck L."/>
            <person name="Zimmer A."/>
            <person name="Zody M."/>
            <person name="Lander E."/>
        </authorList>
    </citation>
    <scope>NUCLEOTIDE SEQUENCE [LARGE SCALE GENOMIC DNA]</scope>
</reference>
<keyword evidence="5" id="KW-0132">Cell division</keyword>
<dbReference type="Pfam" id="PF06470">
    <property type="entry name" value="SMC_hinge"/>
    <property type="match status" value="1"/>
</dbReference>
<organism evidence="14 15">
    <name type="scientific">Ciona savignyi</name>
    <name type="common">Pacific transparent sea squirt</name>
    <dbReference type="NCBI Taxonomy" id="51511"/>
    <lineage>
        <taxon>Eukaryota</taxon>
        <taxon>Metazoa</taxon>
        <taxon>Chordata</taxon>
        <taxon>Tunicata</taxon>
        <taxon>Ascidiacea</taxon>
        <taxon>Phlebobranchia</taxon>
        <taxon>Cionidae</taxon>
        <taxon>Ciona</taxon>
    </lineage>
</organism>
<dbReference type="SUPFAM" id="SSF52540">
    <property type="entry name" value="P-loop containing nucleoside triphosphate hydrolases"/>
    <property type="match status" value="1"/>
</dbReference>
<dbReference type="SUPFAM" id="SSF75553">
    <property type="entry name" value="Smc hinge domain"/>
    <property type="match status" value="1"/>
</dbReference>
<feature type="coiled-coil region" evidence="11">
    <location>
        <begin position="1034"/>
        <end position="1089"/>
    </location>
</feature>
<dbReference type="GeneTree" id="ENSGT00940000155614"/>
<feature type="coiled-coil region" evidence="11">
    <location>
        <begin position="160"/>
        <end position="211"/>
    </location>
</feature>
<reference evidence="14" key="2">
    <citation type="submission" date="2025-08" db="UniProtKB">
        <authorList>
            <consortium name="Ensembl"/>
        </authorList>
    </citation>
    <scope>IDENTIFICATION</scope>
</reference>
<evidence type="ECO:0000256" key="9">
    <source>
        <dbReference type="ARBA" id="ARBA00023306"/>
    </source>
</evidence>
<evidence type="ECO:0000256" key="11">
    <source>
        <dbReference type="SAM" id="Coils"/>
    </source>
</evidence>
<dbReference type="CDD" id="cd03275">
    <property type="entry name" value="ABC_SMC1_euk"/>
    <property type="match status" value="1"/>
</dbReference>
<evidence type="ECO:0000259" key="13">
    <source>
        <dbReference type="SMART" id="SM00968"/>
    </source>
</evidence>
<dbReference type="GO" id="GO:0005524">
    <property type="term" value="F:ATP binding"/>
    <property type="evidence" value="ECO:0007669"/>
    <property type="project" value="InterPro"/>
</dbReference>
<protein>
    <recommendedName>
        <fullName evidence="10">Structural maintenance of chromosomes protein</fullName>
    </recommendedName>
</protein>
<dbReference type="PANTHER" id="PTHR18937">
    <property type="entry name" value="STRUCTURAL MAINTENANCE OF CHROMOSOMES SMC FAMILY MEMBER"/>
    <property type="match status" value="1"/>
</dbReference>
<dbReference type="Gene3D" id="1.20.1060.20">
    <property type="match status" value="1"/>
</dbReference>
<dbReference type="PIRSF" id="PIRSF005719">
    <property type="entry name" value="SMC"/>
    <property type="match status" value="1"/>
</dbReference>
<dbReference type="InterPro" id="IPR028468">
    <property type="entry name" value="Smc1_ABC"/>
</dbReference>
<evidence type="ECO:0000256" key="4">
    <source>
        <dbReference type="ARBA" id="ARBA00022454"/>
    </source>
</evidence>
<keyword evidence="8 10" id="KW-0539">Nucleus</keyword>
<evidence type="ECO:0000256" key="7">
    <source>
        <dbReference type="ARBA" id="ARBA00023054"/>
    </source>
</evidence>
<feature type="coiled-coil region" evidence="11">
    <location>
        <begin position="888"/>
        <end position="971"/>
    </location>
</feature>
<accession>H2YW10</accession>
<evidence type="ECO:0000313" key="14">
    <source>
        <dbReference type="Ensembl" id="ENSCSAVP00000009521.1"/>
    </source>
</evidence>
<keyword evidence="15" id="KW-1185">Reference proteome</keyword>
<dbReference type="Ensembl" id="ENSCSAVT00000009638.1">
    <property type="protein sequence ID" value="ENSCSAVP00000009521.1"/>
    <property type="gene ID" value="ENSCSAVG00000005597.1"/>
</dbReference>
<dbReference type="FunCoup" id="H2YW10">
    <property type="interactions" value="231"/>
</dbReference>
<evidence type="ECO:0000256" key="6">
    <source>
        <dbReference type="ARBA" id="ARBA00022776"/>
    </source>
</evidence>
<evidence type="ECO:0000256" key="3">
    <source>
        <dbReference type="ARBA" id="ARBA00005597"/>
    </source>
</evidence>
<dbReference type="Gene3D" id="3.30.70.1620">
    <property type="match status" value="1"/>
</dbReference>
<dbReference type="GO" id="GO:0016887">
    <property type="term" value="F:ATP hydrolysis activity"/>
    <property type="evidence" value="ECO:0007669"/>
    <property type="project" value="InterPro"/>
</dbReference>
<dbReference type="GO" id="GO:0007062">
    <property type="term" value="P:sister chromatid cohesion"/>
    <property type="evidence" value="ECO:0007669"/>
    <property type="project" value="InterPro"/>
</dbReference>
<evidence type="ECO:0000256" key="8">
    <source>
        <dbReference type="ARBA" id="ARBA00023242"/>
    </source>
</evidence>
<keyword evidence="9" id="KW-0131">Cell cycle</keyword>
<comment type="subcellular location">
    <subcellularLocation>
        <location evidence="2">Chromosome</location>
    </subcellularLocation>
    <subcellularLocation>
        <location evidence="1 10">Nucleus</location>
    </subcellularLocation>
</comment>
<comment type="similarity">
    <text evidence="3">Belongs to the SMC family. SMC1 subfamily.</text>
</comment>
<dbReference type="SMART" id="SM00968">
    <property type="entry name" value="SMC_hinge"/>
    <property type="match status" value="1"/>
</dbReference>
<name>H2YW10_CIOSA</name>
<keyword evidence="7 11" id="KW-0175">Coiled coil</keyword>
<dbReference type="Gene3D" id="3.40.50.300">
    <property type="entry name" value="P-loop containing nucleotide triphosphate hydrolases"/>
    <property type="match status" value="2"/>
</dbReference>
<feature type="compositionally biased region" description="Basic and acidic residues" evidence="12">
    <location>
        <begin position="391"/>
        <end position="415"/>
    </location>
</feature>
<dbReference type="GO" id="GO:0005634">
    <property type="term" value="C:nucleus"/>
    <property type="evidence" value="ECO:0007669"/>
    <property type="project" value="UniProtKB-SubCell"/>
</dbReference>
<evidence type="ECO:0000256" key="12">
    <source>
        <dbReference type="SAM" id="MobiDB-lite"/>
    </source>
</evidence>
<feature type="coiled-coil region" evidence="11">
    <location>
        <begin position="441"/>
        <end position="475"/>
    </location>
</feature>
<dbReference type="Proteomes" id="UP000007875">
    <property type="component" value="Unassembled WGS sequence"/>
</dbReference>
<feature type="coiled-coil region" evidence="11">
    <location>
        <begin position="248"/>
        <end position="293"/>
    </location>
</feature>
<dbReference type="InterPro" id="IPR010935">
    <property type="entry name" value="SMC_hinge"/>
</dbReference>
<evidence type="ECO:0000313" key="15">
    <source>
        <dbReference type="Proteomes" id="UP000007875"/>
    </source>
</evidence>
<feature type="domain" description="SMC hinge" evidence="13">
    <location>
        <begin position="511"/>
        <end position="630"/>
    </location>
</feature>
<feature type="region of interest" description="Disordered" evidence="12">
    <location>
        <begin position="389"/>
        <end position="430"/>
    </location>
</feature>
<dbReference type="eggNOG" id="KOG0018">
    <property type="taxonomic scope" value="Eukaryota"/>
</dbReference>
<dbReference type="FunFam" id="3.40.50.300:FF:000564">
    <property type="entry name" value="Structural maintenance of chromosomes 1A"/>
    <property type="match status" value="1"/>
</dbReference>
<feature type="coiled-coil region" evidence="11">
    <location>
        <begin position="672"/>
        <end position="712"/>
    </location>
</feature>
<dbReference type="InParanoid" id="H2YW10"/>
<dbReference type="GO" id="GO:0003677">
    <property type="term" value="F:DNA binding"/>
    <property type="evidence" value="ECO:0007669"/>
    <property type="project" value="TreeGrafter"/>
</dbReference>
<keyword evidence="6" id="KW-0498">Mitosis</keyword>
<sequence length="1262" mass="148326">MNYLESIEVENFKSYRGKILIPFKKFTAIIGPNGSGKSNLMDAISFVLGEKTSSLRVKKLSDLIHGAPIGKPISNRARVTATYCTESGEKMEFSRIIKGTSAENRINDKVVTHAEYNKEMEKINIFIKVKNFLVFQGQVESIAMKNPKERTQLFEEISGSGEFKEDYEKAKSEMTKAEQETQYSFHRKKGIAAERKEAKQEKDEADKYRKLRDDFSNLRLQLMLFKLFYSEREIEAITDETEGKNKDIRHHLRKREKYEEEIKKKKQEQGKFMRELSALEKKIQEKETELNRKRPMYIKAKENTNFVMKKIESAKKSLRTAENRHESHMHVIQDLQKQLEEIEEKRREFDGQVELESQNEGRDLELEESQITEYNRLKEEAAKRSTALNTEIEKLQREQQTDQEKLDAERRKKSELWSQQKQKKKELEESSSRVEKLRDYIETSRNTLQEHKKLKVELEQQVQSSFERIREINIELEEVMKKQGDAKVDRTESSRQKRRLELLETLRRLFPGVYGRVLDQCEPVHNRYKIAITKVLGKYMYAIVCDTEKTARDCIQYMKEQCAEPETFLPLDYIDAKPINDQLREIKEPRGVKLVIDVIKYELPAIKRALQFTCGNSLVCENADDARKVAFGQVQRHKAVALDGTLFQKSGVISGGATDLKRKAQRWDEKVLDHLQSRKEKLTEELKQEMKKKRKEADLKNIISQIGGLQNRIKYSQSDLDNTENRSLKEHTEVKIEITLLKLICLIFNEVFKKYVFWYLQKIEELDHLLQDFEPRFMEVEERMRSREGEINNYRASMNEVEDQVFRNFCVLIGVPNIRVYEERELRRQQETLKKRSVSQISHYYHIRLEFDNQKSRVTNQLEYENSLDTHQNVVKWQEMIRNDEANIDLHKREEKKAMKMIQETEDELQEVKTRKIQKRRDCDEKTSEIEDVRKDLGKLNKEMTHFQKVITAQELKMEQKREQKHSLLQQCKMEDIPLPLKKGAIEDIDESEGISEQSSHGLSQSTTAIYEKEAAMEIDYRKLPHDLKVLKPLDEVKREGERLQSRMNEVSSTIQRFSAPNMKALSHLDEVKKQYHESKDQFDSFRKRARKLRQDFEMVKKKRVEHFNQCFDYVATKIDDIYKDLSRNNSAQAFLGPENTEEPYLEGTTYNCVAPGRFRPMDNLSGGEKTVAALALIFAIHDYQPSPFFVLDEIDAALDNTNIGKVAEYIKQMSNRVQCIVISLKEEFYNRVDALVGIYPQQMDGCIASKVISLDLSCYPE</sequence>
<dbReference type="InterPro" id="IPR024704">
    <property type="entry name" value="SMC"/>
</dbReference>
<dbReference type="STRING" id="51511.ENSCSAVP00000009521"/>
<dbReference type="FunFam" id="3.30.70.1620:FF:000001">
    <property type="entry name" value="Structural maintenance of chromosomes 1B"/>
    <property type="match status" value="1"/>
</dbReference>
<reference evidence="14" key="3">
    <citation type="submission" date="2025-09" db="UniProtKB">
        <authorList>
            <consortium name="Ensembl"/>
        </authorList>
    </citation>
    <scope>IDENTIFICATION</scope>
</reference>
<dbReference type="OMA" id="KHMDFQR"/>